<evidence type="ECO:0000313" key="3">
    <source>
        <dbReference type="Proteomes" id="UP001165122"/>
    </source>
</evidence>
<gene>
    <name evidence="2" type="ORF">TrLO_g5248</name>
</gene>
<keyword evidence="1" id="KW-0175">Coiled coil</keyword>
<feature type="coiled-coil region" evidence="1">
    <location>
        <begin position="57"/>
        <end position="91"/>
    </location>
</feature>
<accession>A0A9W7A330</accession>
<comment type="caution">
    <text evidence="2">The sequence shown here is derived from an EMBL/GenBank/DDBJ whole genome shotgun (WGS) entry which is preliminary data.</text>
</comment>
<evidence type="ECO:0000313" key="2">
    <source>
        <dbReference type="EMBL" id="GMH64962.1"/>
    </source>
</evidence>
<dbReference type="AlphaFoldDB" id="A0A9W7A330"/>
<name>A0A9W7A330_9STRA</name>
<reference evidence="3" key="1">
    <citation type="journal article" date="2023" name="Commun. Biol.">
        <title>Genome analysis of Parmales, the sister group of diatoms, reveals the evolutionary specialization of diatoms from phago-mixotrophs to photoautotrophs.</title>
        <authorList>
            <person name="Ban H."/>
            <person name="Sato S."/>
            <person name="Yoshikawa S."/>
            <person name="Yamada K."/>
            <person name="Nakamura Y."/>
            <person name="Ichinomiya M."/>
            <person name="Sato N."/>
            <person name="Blanc-Mathieu R."/>
            <person name="Endo H."/>
            <person name="Kuwata A."/>
            <person name="Ogata H."/>
        </authorList>
    </citation>
    <scope>NUCLEOTIDE SEQUENCE [LARGE SCALE GENOMIC DNA]</scope>
    <source>
        <strain evidence="3">NIES 3700</strain>
    </source>
</reference>
<evidence type="ECO:0000256" key="1">
    <source>
        <dbReference type="SAM" id="Coils"/>
    </source>
</evidence>
<proteinExistence type="predicted"/>
<keyword evidence="3" id="KW-1185">Reference proteome</keyword>
<organism evidence="2 3">
    <name type="scientific">Triparma laevis f. longispina</name>
    <dbReference type="NCBI Taxonomy" id="1714387"/>
    <lineage>
        <taxon>Eukaryota</taxon>
        <taxon>Sar</taxon>
        <taxon>Stramenopiles</taxon>
        <taxon>Ochrophyta</taxon>
        <taxon>Bolidophyceae</taxon>
        <taxon>Parmales</taxon>
        <taxon>Triparmaceae</taxon>
        <taxon>Triparma</taxon>
    </lineage>
</organism>
<dbReference type="EMBL" id="BRXW01000548">
    <property type="protein sequence ID" value="GMH64962.1"/>
    <property type="molecule type" value="Genomic_DNA"/>
</dbReference>
<dbReference type="Proteomes" id="UP001165122">
    <property type="component" value="Unassembled WGS sequence"/>
</dbReference>
<protein>
    <submittedName>
        <fullName evidence="2">Uncharacterized protein</fullName>
    </submittedName>
</protein>
<sequence>MATVESLSARLSTLESTSVHAASAAAVKESQLSMLLQLREVKAALMKEGGGASGKEVDSLKEENKALKLKNEKLEYRVQHLIKMLEEEESKNK</sequence>